<sequence length="36" mass="4207">MEEIKSTVIAIYPNSTPNLMLWKRLNSYSMTLAIYN</sequence>
<evidence type="ECO:0000313" key="1">
    <source>
        <dbReference type="EMBL" id="JAD44821.1"/>
    </source>
</evidence>
<name>A0A0A9A152_ARUDO</name>
<accession>A0A0A9A152</accession>
<organism evidence="1">
    <name type="scientific">Arundo donax</name>
    <name type="common">Giant reed</name>
    <name type="synonym">Donax arundinaceus</name>
    <dbReference type="NCBI Taxonomy" id="35708"/>
    <lineage>
        <taxon>Eukaryota</taxon>
        <taxon>Viridiplantae</taxon>
        <taxon>Streptophyta</taxon>
        <taxon>Embryophyta</taxon>
        <taxon>Tracheophyta</taxon>
        <taxon>Spermatophyta</taxon>
        <taxon>Magnoliopsida</taxon>
        <taxon>Liliopsida</taxon>
        <taxon>Poales</taxon>
        <taxon>Poaceae</taxon>
        <taxon>PACMAD clade</taxon>
        <taxon>Arundinoideae</taxon>
        <taxon>Arundineae</taxon>
        <taxon>Arundo</taxon>
    </lineage>
</organism>
<dbReference type="AlphaFoldDB" id="A0A0A9A152"/>
<protein>
    <submittedName>
        <fullName evidence="1">Uncharacterized protein</fullName>
    </submittedName>
</protein>
<reference evidence="1" key="1">
    <citation type="submission" date="2014-09" db="EMBL/GenBank/DDBJ databases">
        <authorList>
            <person name="Magalhaes I.L.F."/>
            <person name="Oliveira U."/>
            <person name="Santos F.R."/>
            <person name="Vidigal T.H.D.A."/>
            <person name="Brescovit A.D."/>
            <person name="Santos A.J."/>
        </authorList>
    </citation>
    <scope>NUCLEOTIDE SEQUENCE</scope>
    <source>
        <tissue evidence="1">Shoot tissue taken approximately 20 cm above the soil surface</tissue>
    </source>
</reference>
<proteinExistence type="predicted"/>
<dbReference type="EMBL" id="GBRH01253074">
    <property type="protein sequence ID" value="JAD44821.1"/>
    <property type="molecule type" value="Transcribed_RNA"/>
</dbReference>
<reference evidence="1" key="2">
    <citation type="journal article" date="2015" name="Data Brief">
        <title>Shoot transcriptome of the giant reed, Arundo donax.</title>
        <authorList>
            <person name="Barrero R.A."/>
            <person name="Guerrero F.D."/>
            <person name="Moolhuijzen P."/>
            <person name="Goolsby J.A."/>
            <person name="Tidwell J."/>
            <person name="Bellgard S.E."/>
            <person name="Bellgard M.I."/>
        </authorList>
    </citation>
    <scope>NUCLEOTIDE SEQUENCE</scope>
    <source>
        <tissue evidence="1">Shoot tissue taken approximately 20 cm above the soil surface</tissue>
    </source>
</reference>